<keyword evidence="1" id="KW-1133">Transmembrane helix</keyword>
<reference evidence="2 3" key="1">
    <citation type="submission" date="2020-07" db="EMBL/GenBank/DDBJ databases">
        <authorList>
            <person name="Feng H."/>
        </authorList>
    </citation>
    <scope>NUCLEOTIDE SEQUENCE [LARGE SCALE GENOMIC DNA]</scope>
    <source>
        <strain evidence="3">s-11</strain>
    </source>
</reference>
<accession>A0A7W2AI08</accession>
<evidence type="ECO:0000313" key="3">
    <source>
        <dbReference type="Proteomes" id="UP000530514"/>
    </source>
</evidence>
<dbReference type="EMBL" id="JACEIP010000020">
    <property type="protein sequence ID" value="MBA4543747.1"/>
    <property type="molecule type" value="Genomic_DNA"/>
</dbReference>
<evidence type="ECO:0000256" key="1">
    <source>
        <dbReference type="SAM" id="Phobius"/>
    </source>
</evidence>
<sequence>MNKPKLRDKNRQITPVQALDANRNKPKTKLTSVFFGGFGWAWWIVIAVLVIIFLFFIFWWWGFGGFGWGGFGGGFW</sequence>
<organism evidence="2 3">
    <name type="scientific">Thermoactinomyces daqus</name>
    <dbReference type="NCBI Taxonomy" id="1329516"/>
    <lineage>
        <taxon>Bacteria</taxon>
        <taxon>Bacillati</taxon>
        <taxon>Bacillota</taxon>
        <taxon>Bacilli</taxon>
        <taxon>Bacillales</taxon>
        <taxon>Thermoactinomycetaceae</taxon>
        <taxon>Thermoactinomyces</taxon>
    </lineage>
</organism>
<dbReference type="RefSeq" id="WP_033102085.1">
    <property type="nucleotide sequence ID" value="NZ_JACEIP010000020.1"/>
</dbReference>
<comment type="caution">
    <text evidence="2">The sequence shown here is derived from an EMBL/GenBank/DDBJ whole genome shotgun (WGS) entry which is preliminary data.</text>
</comment>
<dbReference type="AlphaFoldDB" id="A0A7W2AI08"/>
<keyword evidence="3" id="KW-1185">Reference proteome</keyword>
<gene>
    <name evidence="2" type="ORF">H1164_12690</name>
</gene>
<dbReference type="Proteomes" id="UP000530514">
    <property type="component" value="Unassembled WGS sequence"/>
</dbReference>
<feature type="transmembrane region" description="Helical" evidence="1">
    <location>
        <begin position="33"/>
        <end position="61"/>
    </location>
</feature>
<proteinExistence type="predicted"/>
<keyword evidence="1" id="KW-0472">Membrane</keyword>
<keyword evidence="1" id="KW-0812">Transmembrane</keyword>
<protein>
    <submittedName>
        <fullName evidence="2">Uncharacterized protein</fullName>
    </submittedName>
</protein>
<evidence type="ECO:0000313" key="2">
    <source>
        <dbReference type="EMBL" id="MBA4543747.1"/>
    </source>
</evidence>
<name>A0A7W2AI08_9BACL</name>